<dbReference type="InterPro" id="IPR004761">
    <property type="entry name" value="Spore_GerAB"/>
</dbReference>
<dbReference type="Proteomes" id="UP000323732">
    <property type="component" value="Unassembled WGS sequence"/>
</dbReference>
<comment type="caution">
    <text evidence="9">The sequence shown here is derived from an EMBL/GenBank/DDBJ whole genome shotgun (WGS) entry which is preliminary data.</text>
</comment>
<accession>A0A5D4SXF5</accession>
<evidence type="ECO:0000256" key="1">
    <source>
        <dbReference type="ARBA" id="ARBA00004141"/>
    </source>
</evidence>
<keyword evidence="7 8" id="KW-0472">Membrane</keyword>
<dbReference type="Pfam" id="PF03845">
    <property type="entry name" value="Spore_permease"/>
    <property type="match status" value="1"/>
</dbReference>
<dbReference type="Gene3D" id="1.20.1740.10">
    <property type="entry name" value="Amino acid/polyamine transporter I"/>
    <property type="match status" value="1"/>
</dbReference>
<feature type="transmembrane region" description="Helical" evidence="8">
    <location>
        <begin position="195"/>
        <end position="216"/>
    </location>
</feature>
<evidence type="ECO:0000256" key="7">
    <source>
        <dbReference type="ARBA" id="ARBA00023136"/>
    </source>
</evidence>
<proteinExistence type="inferred from homology"/>
<feature type="transmembrane region" description="Helical" evidence="8">
    <location>
        <begin position="15"/>
        <end position="38"/>
    </location>
</feature>
<dbReference type="GO" id="GO:0016020">
    <property type="term" value="C:membrane"/>
    <property type="evidence" value="ECO:0007669"/>
    <property type="project" value="UniProtKB-SubCell"/>
</dbReference>
<feature type="transmembrane region" description="Helical" evidence="8">
    <location>
        <begin position="127"/>
        <end position="145"/>
    </location>
</feature>
<keyword evidence="3" id="KW-0813">Transport</keyword>
<protein>
    <submittedName>
        <fullName evidence="9">GerAB/ArcD/ProY family transporter</fullName>
    </submittedName>
</protein>
<comment type="subcellular location">
    <subcellularLocation>
        <location evidence="1">Membrane</location>
        <topology evidence="1">Multi-pass membrane protein</topology>
    </subcellularLocation>
</comment>
<evidence type="ECO:0000313" key="10">
    <source>
        <dbReference type="Proteomes" id="UP000323732"/>
    </source>
</evidence>
<keyword evidence="5 8" id="KW-0812">Transmembrane</keyword>
<dbReference type="GO" id="GO:0009847">
    <property type="term" value="P:spore germination"/>
    <property type="evidence" value="ECO:0007669"/>
    <property type="project" value="InterPro"/>
</dbReference>
<dbReference type="PANTHER" id="PTHR34975:SF2">
    <property type="entry name" value="SPORE GERMINATION PROTEIN A2"/>
    <property type="match status" value="1"/>
</dbReference>
<evidence type="ECO:0000256" key="6">
    <source>
        <dbReference type="ARBA" id="ARBA00022989"/>
    </source>
</evidence>
<sequence length="378" mass="43141">MKVKPQVNIKPKENLLFDAFFMFFLIHTIQTGVGIAGLPRIVYLAAGHDGWISIIIAGLLVSAVIFLSVMMLKQYESADLFGIHYDVFGIFLGRLVNILYTFYLISGIYVIVMNYVEIVQAWVFPDLSTWFLAMILLLLSMYAVMGGVRIAVGFSFMSFLLTFWIVLIIIIPARDFDYTHLLPILNKGYAEILKGVYKTSLSIIGFEMLLFLYPFIKNKKRAHLYTQLGGLYTTLLFVLVTVISIGFFGEKGLEKTIWPVLSMFKIVRLPNLERFEFIAVSFWMLIILPNICLYLWAASRGMKRVFPGMKQKTFIVLIAILVWSCSFLVKARYQMNIVSDYIGMAGFYIGICYPALLSMLVLLKKKLTGRRKQNENGA</sequence>
<feature type="transmembrane region" description="Helical" evidence="8">
    <location>
        <begin position="152"/>
        <end position="173"/>
    </location>
</feature>
<dbReference type="PANTHER" id="PTHR34975">
    <property type="entry name" value="SPORE GERMINATION PROTEIN A2"/>
    <property type="match status" value="1"/>
</dbReference>
<evidence type="ECO:0000256" key="8">
    <source>
        <dbReference type="SAM" id="Phobius"/>
    </source>
</evidence>
<name>A0A5D4SXF5_9BACI</name>
<evidence type="ECO:0000256" key="5">
    <source>
        <dbReference type="ARBA" id="ARBA00022692"/>
    </source>
</evidence>
<comment type="similarity">
    <text evidence="2">Belongs to the amino acid-polyamine-organocation (APC) superfamily. Spore germination protein (SGP) (TC 2.A.3.9) family.</text>
</comment>
<dbReference type="AlphaFoldDB" id="A0A5D4SXF5"/>
<evidence type="ECO:0000256" key="2">
    <source>
        <dbReference type="ARBA" id="ARBA00007998"/>
    </source>
</evidence>
<evidence type="ECO:0000313" key="9">
    <source>
        <dbReference type="EMBL" id="TYS66684.1"/>
    </source>
</evidence>
<gene>
    <name evidence="9" type="ORF">FZD47_04180</name>
</gene>
<evidence type="ECO:0000256" key="4">
    <source>
        <dbReference type="ARBA" id="ARBA00022544"/>
    </source>
</evidence>
<reference evidence="9 10" key="1">
    <citation type="submission" date="2019-08" db="EMBL/GenBank/DDBJ databases">
        <title>Bacillus genomes from the desert of Cuatro Cienegas, Coahuila.</title>
        <authorList>
            <person name="Olmedo-Alvarez G."/>
        </authorList>
    </citation>
    <scope>NUCLEOTIDE SEQUENCE [LARGE SCALE GENOMIC DNA]</scope>
    <source>
        <strain evidence="9 10">CH37_1T</strain>
    </source>
</reference>
<organism evidence="9 10">
    <name type="scientific">Bacillus infantis</name>
    <dbReference type="NCBI Taxonomy" id="324767"/>
    <lineage>
        <taxon>Bacteria</taxon>
        <taxon>Bacillati</taxon>
        <taxon>Bacillota</taxon>
        <taxon>Bacilli</taxon>
        <taxon>Bacillales</taxon>
        <taxon>Bacillaceae</taxon>
        <taxon>Bacillus</taxon>
    </lineage>
</organism>
<feature type="transmembrane region" description="Helical" evidence="8">
    <location>
        <begin position="50"/>
        <end position="70"/>
    </location>
</feature>
<evidence type="ECO:0000256" key="3">
    <source>
        <dbReference type="ARBA" id="ARBA00022448"/>
    </source>
</evidence>
<dbReference type="NCBIfam" id="TIGR00912">
    <property type="entry name" value="2A0309"/>
    <property type="match status" value="1"/>
</dbReference>
<feature type="transmembrane region" description="Helical" evidence="8">
    <location>
        <begin position="277"/>
        <end position="297"/>
    </location>
</feature>
<feature type="transmembrane region" description="Helical" evidence="8">
    <location>
        <begin position="228"/>
        <end position="249"/>
    </location>
</feature>
<feature type="transmembrane region" description="Helical" evidence="8">
    <location>
        <begin position="309"/>
        <end position="329"/>
    </location>
</feature>
<keyword evidence="4" id="KW-0309">Germination</keyword>
<keyword evidence="6 8" id="KW-1133">Transmembrane helix</keyword>
<dbReference type="EMBL" id="VTES01000001">
    <property type="protein sequence ID" value="TYS66684.1"/>
    <property type="molecule type" value="Genomic_DNA"/>
</dbReference>
<feature type="transmembrane region" description="Helical" evidence="8">
    <location>
        <begin position="91"/>
        <end position="115"/>
    </location>
</feature>
<feature type="transmembrane region" description="Helical" evidence="8">
    <location>
        <begin position="341"/>
        <end position="363"/>
    </location>
</feature>